<dbReference type="RefSeq" id="WP_155047316.1">
    <property type="nucleotide sequence ID" value="NZ_CP038896.1"/>
</dbReference>
<keyword evidence="3" id="KW-1185">Reference proteome</keyword>
<gene>
    <name evidence="2" type="ORF">Psal009_03736</name>
</gene>
<evidence type="ECO:0000313" key="3">
    <source>
        <dbReference type="Proteomes" id="UP000422232"/>
    </source>
</evidence>
<evidence type="ECO:0000256" key="1">
    <source>
        <dbReference type="SAM" id="Phobius"/>
    </source>
</evidence>
<keyword evidence="1" id="KW-0472">Membrane</keyword>
<keyword evidence="1" id="KW-0812">Transmembrane</keyword>
<evidence type="ECO:0000313" key="2">
    <source>
        <dbReference type="EMBL" id="QGO07777.1"/>
    </source>
</evidence>
<reference evidence="2 3" key="1">
    <citation type="submission" date="2019-04" db="EMBL/GenBank/DDBJ databases">
        <title>Complete genome sequencing of Piscirickettsia salmonis strain Psal-009.</title>
        <authorList>
            <person name="Schober I."/>
            <person name="Bunk B."/>
            <person name="Sproer C."/>
            <person name="Carril G.P."/>
            <person name="Riedel T."/>
            <person name="Flores-Herrera P.A."/>
            <person name="Nourdin-Galindo G."/>
            <person name="Marshall S.H."/>
            <person name="Overmann J."/>
        </authorList>
    </citation>
    <scope>NUCLEOTIDE SEQUENCE [LARGE SCALE GENOMIC DNA]</scope>
    <source>
        <strain evidence="2 3">Psal-009</strain>
        <plasmid evidence="2 3">unnamed3</plasmid>
    </source>
</reference>
<protein>
    <submittedName>
        <fullName evidence="2">Uncharacterized protein</fullName>
    </submittedName>
</protein>
<accession>A0A9Q6LN00</accession>
<feature type="transmembrane region" description="Helical" evidence="1">
    <location>
        <begin position="6"/>
        <end position="25"/>
    </location>
</feature>
<dbReference type="AlphaFoldDB" id="A0A9Q6LN00"/>
<name>A0A9Q6LN00_PISSA</name>
<dbReference type="EMBL" id="CP038911">
    <property type="protein sequence ID" value="QGO07777.1"/>
    <property type="molecule type" value="Genomic_DNA"/>
</dbReference>
<keyword evidence="1" id="KW-1133">Transmembrane helix</keyword>
<organism evidence="2 3">
    <name type="scientific">Piscirickettsia salmonis</name>
    <dbReference type="NCBI Taxonomy" id="1238"/>
    <lineage>
        <taxon>Bacteria</taxon>
        <taxon>Pseudomonadati</taxon>
        <taxon>Pseudomonadota</taxon>
        <taxon>Gammaproteobacteria</taxon>
        <taxon>Thiotrichales</taxon>
        <taxon>Piscirickettsiaceae</taxon>
        <taxon>Piscirickettsia</taxon>
    </lineage>
</organism>
<geneLocation type="plasmid" evidence="2 3">
    <name>unnamed3</name>
</geneLocation>
<keyword evidence="2" id="KW-0614">Plasmid</keyword>
<proteinExistence type="predicted"/>
<dbReference type="Proteomes" id="UP000422232">
    <property type="component" value="Plasmid unnamed3"/>
</dbReference>
<sequence length="149" mass="17610">MYSVIKSFWVYGVGGVLVIVIIFVWRYEMRQSAQYELRHEIAQTNWKHNTKTFHLEQQRLKQIQQRLKQIQQRYFTKVAATDEEHDDVDHALLESLHASKNWSATDIPNTIFIKLCQAELVDHAQSHRCKSAVQFTQSLQNNKNPRTNQ</sequence>